<protein>
    <submittedName>
        <fullName evidence="6">Uncharacterized protein</fullName>
    </submittedName>
</protein>
<dbReference type="OrthoDB" id="507957at2759"/>
<proteinExistence type="predicted"/>
<dbReference type="InterPro" id="IPR004695">
    <property type="entry name" value="SLAC1/Mae1/Ssu1/TehA"/>
</dbReference>
<keyword evidence="2 5" id="KW-0812">Transmembrane</keyword>
<evidence type="ECO:0000313" key="7">
    <source>
        <dbReference type="Proteomes" id="UP001055712"/>
    </source>
</evidence>
<dbReference type="Pfam" id="PF03595">
    <property type="entry name" value="SLAC1"/>
    <property type="match status" value="1"/>
</dbReference>
<feature type="transmembrane region" description="Helical" evidence="5">
    <location>
        <begin position="40"/>
        <end position="62"/>
    </location>
</feature>
<dbReference type="GO" id="GO:0055085">
    <property type="term" value="P:transmembrane transport"/>
    <property type="evidence" value="ECO:0007669"/>
    <property type="project" value="InterPro"/>
</dbReference>
<evidence type="ECO:0000256" key="1">
    <source>
        <dbReference type="ARBA" id="ARBA00004141"/>
    </source>
</evidence>
<keyword evidence="4 5" id="KW-0472">Membrane</keyword>
<reference evidence="6" key="2">
    <citation type="submission" date="2020-11" db="EMBL/GenBank/DDBJ databases">
        <authorList>
            <person name="Cecchin M."/>
            <person name="Marcolungo L."/>
            <person name="Rossato M."/>
            <person name="Girolomoni L."/>
            <person name="Cosentino E."/>
            <person name="Cuine S."/>
            <person name="Li-Beisson Y."/>
            <person name="Delledonne M."/>
            <person name="Ballottari M."/>
        </authorList>
    </citation>
    <scope>NUCLEOTIDE SEQUENCE</scope>
    <source>
        <strain evidence="6">211/11P</strain>
        <tissue evidence="6">Whole cell</tissue>
    </source>
</reference>
<reference evidence="6" key="1">
    <citation type="journal article" date="2019" name="Plant J.">
        <title>Chlorella vulgaris genome assembly and annotation reveals the molecular basis for metabolic acclimation to high light conditions.</title>
        <authorList>
            <person name="Cecchin M."/>
            <person name="Marcolungo L."/>
            <person name="Rossato M."/>
            <person name="Girolomoni L."/>
            <person name="Cosentino E."/>
            <person name="Cuine S."/>
            <person name="Li-Beisson Y."/>
            <person name="Delledonne M."/>
            <person name="Ballottari M."/>
        </authorList>
    </citation>
    <scope>NUCLEOTIDE SEQUENCE</scope>
    <source>
        <strain evidence="6">211/11P</strain>
    </source>
</reference>
<dbReference type="AlphaFoldDB" id="A0A9D4Z1V4"/>
<dbReference type="Proteomes" id="UP001055712">
    <property type="component" value="Unassembled WGS sequence"/>
</dbReference>
<dbReference type="EMBL" id="SIDB01000001">
    <property type="protein sequence ID" value="KAI3438713.1"/>
    <property type="molecule type" value="Genomic_DNA"/>
</dbReference>
<dbReference type="InterPro" id="IPR038665">
    <property type="entry name" value="Voltage-dep_anion_channel_sf"/>
</dbReference>
<evidence type="ECO:0000256" key="2">
    <source>
        <dbReference type="ARBA" id="ARBA00022692"/>
    </source>
</evidence>
<keyword evidence="3 5" id="KW-1133">Transmembrane helix</keyword>
<keyword evidence="7" id="KW-1185">Reference proteome</keyword>
<sequence length="241" mass="24506">MASSFLPVGPLGMGAVALLNLGAASERLFPTAGAGPSSAVYEVTGANLGLIASSGGALLAFIMRVRVLQGFVFPLGVYTAAANELWKQLPDLEAMRVVTAALAAGMVRFSLRRASPAATAIVAFERRLEDWDLPKFERSTYARAVDKGGEAGGERALAALTAHVCQQAGKLLDRLAADAADALGLPGVPSDQDMLEMLEEAAEAYSFEPAESSSSGRGVRYAAAGMGLAGGGGGGSSIAAS</sequence>
<comment type="subcellular location">
    <subcellularLocation>
        <location evidence="1">Membrane</location>
        <topology evidence="1">Multi-pass membrane protein</topology>
    </subcellularLocation>
</comment>
<evidence type="ECO:0000313" key="6">
    <source>
        <dbReference type="EMBL" id="KAI3438713.1"/>
    </source>
</evidence>
<name>A0A9D4Z1V4_CHLVU</name>
<comment type="caution">
    <text evidence="6">The sequence shown here is derived from an EMBL/GenBank/DDBJ whole genome shotgun (WGS) entry which is preliminary data.</text>
</comment>
<evidence type="ECO:0000256" key="4">
    <source>
        <dbReference type="ARBA" id="ARBA00023136"/>
    </source>
</evidence>
<gene>
    <name evidence="6" type="ORF">D9Q98_001133</name>
</gene>
<dbReference type="GO" id="GO:0016020">
    <property type="term" value="C:membrane"/>
    <property type="evidence" value="ECO:0007669"/>
    <property type="project" value="UniProtKB-SubCell"/>
</dbReference>
<dbReference type="Gene3D" id="1.50.10.150">
    <property type="entry name" value="Voltage-dependent anion channel"/>
    <property type="match status" value="1"/>
</dbReference>
<accession>A0A9D4Z1V4</accession>
<evidence type="ECO:0000256" key="5">
    <source>
        <dbReference type="SAM" id="Phobius"/>
    </source>
</evidence>
<organism evidence="6 7">
    <name type="scientific">Chlorella vulgaris</name>
    <name type="common">Green alga</name>
    <dbReference type="NCBI Taxonomy" id="3077"/>
    <lineage>
        <taxon>Eukaryota</taxon>
        <taxon>Viridiplantae</taxon>
        <taxon>Chlorophyta</taxon>
        <taxon>core chlorophytes</taxon>
        <taxon>Trebouxiophyceae</taxon>
        <taxon>Chlorellales</taxon>
        <taxon>Chlorellaceae</taxon>
        <taxon>Chlorella clade</taxon>
        <taxon>Chlorella</taxon>
    </lineage>
</organism>
<evidence type="ECO:0000256" key="3">
    <source>
        <dbReference type="ARBA" id="ARBA00022989"/>
    </source>
</evidence>